<dbReference type="OMA" id="WSADEGK"/>
<dbReference type="InterPro" id="IPR011333">
    <property type="entry name" value="SKP1/BTB/POZ_sf"/>
</dbReference>
<dbReference type="InParanoid" id="A0A2H3D445"/>
<evidence type="ECO:0000313" key="3">
    <source>
        <dbReference type="EMBL" id="PBK88524.1"/>
    </source>
</evidence>
<proteinExistence type="predicted"/>
<reference evidence="4" key="1">
    <citation type="journal article" date="2017" name="Nat. Ecol. Evol.">
        <title>Genome expansion and lineage-specific genetic innovations in the forest pathogenic fungi Armillaria.</title>
        <authorList>
            <person name="Sipos G."/>
            <person name="Prasanna A.N."/>
            <person name="Walter M.C."/>
            <person name="O'Connor E."/>
            <person name="Balint B."/>
            <person name="Krizsan K."/>
            <person name="Kiss B."/>
            <person name="Hess J."/>
            <person name="Varga T."/>
            <person name="Slot J."/>
            <person name="Riley R."/>
            <person name="Boka B."/>
            <person name="Rigling D."/>
            <person name="Barry K."/>
            <person name="Lee J."/>
            <person name="Mihaltcheva S."/>
            <person name="LaButti K."/>
            <person name="Lipzen A."/>
            <person name="Waldron R."/>
            <person name="Moloney N.M."/>
            <person name="Sperisen C."/>
            <person name="Kredics L."/>
            <person name="Vagvoelgyi C."/>
            <person name="Patrignani A."/>
            <person name="Fitzpatrick D."/>
            <person name="Nagy I."/>
            <person name="Doyle S."/>
            <person name="Anderson J.B."/>
            <person name="Grigoriev I.V."/>
            <person name="Gueldener U."/>
            <person name="Muensterkoetter M."/>
            <person name="Nagy L.G."/>
        </authorList>
    </citation>
    <scope>NUCLEOTIDE SEQUENCE [LARGE SCALE GENOMIC DNA]</scope>
    <source>
        <strain evidence="4">Ar21-2</strain>
    </source>
</reference>
<dbReference type="AlphaFoldDB" id="A0A2H3D445"/>
<accession>A0A2H3D445</accession>
<keyword evidence="4" id="KW-1185">Reference proteome</keyword>
<evidence type="ECO:0000256" key="1">
    <source>
        <dbReference type="SAM" id="MobiDB-lite"/>
    </source>
</evidence>
<feature type="compositionally biased region" description="Low complexity" evidence="1">
    <location>
        <begin position="27"/>
        <end position="63"/>
    </location>
</feature>
<gene>
    <name evidence="3" type="ORF">ARMGADRAFT_997199</name>
</gene>
<dbReference type="SUPFAM" id="SSF54695">
    <property type="entry name" value="POZ domain"/>
    <property type="match status" value="1"/>
</dbReference>
<dbReference type="PROSITE" id="PS50097">
    <property type="entry name" value="BTB"/>
    <property type="match status" value="1"/>
</dbReference>
<dbReference type="OrthoDB" id="3223099at2759"/>
<feature type="compositionally biased region" description="Pro residues" evidence="1">
    <location>
        <begin position="72"/>
        <end position="91"/>
    </location>
</feature>
<feature type="compositionally biased region" description="Low complexity" evidence="1">
    <location>
        <begin position="92"/>
        <end position="133"/>
    </location>
</feature>
<dbReference type="Gene3D" id="3.30.710.10">
    <property type="entry name" value="Potassium Channel Kv1.1, Chain A"/>
    <property type="match status" value="1"/>
</dbReference>
<sequence>MIPMPPSPVASAPLSRSPSRRGRSRTRSPINSSRSSSESVVVLRSRSASRSSSPSWRLPSGSPRAPPTCVLTPPPVRRPSPPSVCPTPMPRPIIINPPSRSSISTRSRSVSRSPRSFYVNNSSSRSRSRSLSPPRYPMPPPIPCYRQPPPTIPFLGPPICGWVPIPVVHPRFYFQDGNVTIEIERIQYKIHRHFLVMSSSVFAEELPPTVTSKYLPPDVDKQAFELVLSLFYPKDCFSGHDIQSESDWHKVLVFACRYKMTLIRDMAVTKVPSLDPIVKAELAAKYGLKDWLVPAYTDLCIKDMTTRKGWSADEGKKIGLEGILALVELKQDIMDRLGEHLDREKVVKTVEEKLKGLNLI</sequence>
<name>A0A2H3D445_ARMGA</name>
<dbReference type="EMBL" id="KZ293672">
    <property type="protein sequence ID" value="PBK88524.1"/>
    <property type="molecule type" value="Genomic_DNA"/>
</dbReference>
<dbReference type="Proteomes" id="UP000217790">
    <property type="component" value="Unassembled WGS sequence"/>
</dbReference>
<evidence type="ECO:0000259" key="2">
    <source>
        <dbReference type="PROSITE" id="PS50097"/>
    </source>
</evidence>
<dbReference type="STRING" id="47427.A0A2H3D445"/>
<organism evidence="3 4">
    <name type="scientific">Armillaria gallica</name>
    <name type="common">Bulbous honey fungus</name>
    <name type="synonym">Armillaria bulbosa</name>
    <dbReference type="NCBI Taxonomy" id="47427"/>
    <lineage>
        <taxon>Eukaryota</taxon>
        <taxon>Fungi</taxon>
        <taxon>Dikarya</taxon>
        <taxon>Basidiomycota</taxon>
        <taxon>Agaricomycotina</taxon>
        <taxon>Agaricomycetes</taxon>
        <taxon>Agaricomycetidae</taxon>
        <taxon>Agaricales</taxon>
        <taxon>Marasmiineae</taxon>
        <taxon>Physalacriaceae</taxon>
        <taxon>Armillaria</taxon>
    </lineage>
</organism>
<feature type="domain" description="BTB" evidence="2">
    <location>
        <begin position="177"/>
        <end position="232"/>
    </location>
</feature>
<evidence type="ECO:0000313" key="4">
    <source>
        <dbReference type="Proteomes" id="UP000217790"/>
    </source>
</evidence>
<protein>
    <recommendedName>
        <fullName evidence="2">BTB domain-containing protein</fullName>
    </recommendedName>
</protein>
<dbReference type="Pfam" id="PF00651">
    <property type="entry name" value="BTB"/>
    <property type="match status" value="1"/>
</dbReference>
<dbReference type="InterPro" id="IPR000210">
    <property type="entry name" value="BTB/POZ_dom"/>
</dbReference>
<dbReference type="CDD" id="cd18186">
    <property type="entry name" value="BTB_POZ_ZBTB_KLHL-like"/>
    <property type="match status" value="1"/>
</dbReference>
<feature type="region of interest" description="Disordered" evidence="1">
    <location>
        <begin position="1"/>
        <end position="135"/>
    </location>
</feature>